<dbReference type="EMBL" id="JAWZYT010001494">
    <property type="protein sequence ID" value="KAK4311634.1"/>
    <property type="molecule type" value="Genomic_DNA"/>
</dbReference>
<name>A0AAE1PNT2_9EUCA</name>
<evidence type="ECO:0000256" key="1">
    <source>
        <dbReference type="SAM" id="MobiDB-lite"/>
    </source>
</evidence>
<proteinExistence type="predicted"/>
<feature type="region of interest" description="Disordered" evidence="1">
    <location>
        <begin position="1"/>
        <end position="42"/>
    </location>
</feature>
<keyword evidence="3" id="KW-1185">Reference proteome</keyword>
<accession>A0AAE1PNT2</accession>
<evidence type="ECO:0000313" key="3">
    <source>
        <dbReference type="Proteomes" id="UP001292094"/>
    </source>
</evidence>
<dbReference type="AlphaFoldDB" id="A0AAE1PNT2"/>
<sequence>MTSLEPRWRRGKVRPSSAPLKATQYHNPVPVGHTGPQVADSDLSRTRQRVGSTFPLHCQAQAHPVPSFREDVLAPPSLYTVRLRHTLHPPSEPVGLSGPKFPSTDTSRSQSKRAATTITLTCQAQAHPPPQFRTQVRRADTSFPLLCQAQAHPTPSFR</sequence>
<gene>
    <name evidence="2" type="ORF">Pmani_016873</name>
</gene>
<feature type="region of interest" description="Disordered" evidence="1">
    <location>
        <begin position="86"/>
        <end position="109"/>
    </location>
</feature>
<reference evidence="2" key="1">
    <citation type="submission" date="2023-11" db="EMBL/GenBank/DDBJ databases">
        <title>Genome assemblies of two species of porcelain crab, Petrolisthes cinctipes and Petrolisthes manimaculis (Anomura: Porcellanidae).</title>
        <authorList>
            <person name="Angst P."/>
        </authorList>
    </citation>
    <scope>NUCLEOTIDE SEQUENCE</scope>
    <source>
        <strain evidence="2">PB745_02</strain>
        <tissue evidence="2">Gill</tissue>
    </source>
</reference>
<dbReference type="Proteomes" id="UP001292094">
    <property type="component" value="Unassembled WGS sequence"/>
</dbReference>
<organism evidence="2 3">
    <name type="scientific">Petrolisthes manimaculis</name>
    <dbReference type="NCBI Taxonomy" id="1843537"/>
    <lineage>
        <taxon>Eukaryota</taxon>
        <taxon>Metazoa</taxon>
        <taxon>Ecdysozoa</taxon>
        <taxon>Arthropoda</taxon>
        <taxon>Crustacea</taxon>
        <taxon>Multicrustacea</taxon>
        <taxon>Malacostraca</taxon>
        <taxon>Eumalacostraca</taxon>
        <taxon>Eucarida</taxon>
        <taxon>Decapoda</taxon>
        <taxon>Pleocyemata</taxon>
        <taxon>Anomura</taxon>
        <taxon>Galatheoidea</taxon>
        <taxon>Porcellanidae</taxon>
        <taxon>Petrolisthes</taxon>
    </lineage>
</organism>
<evidence type="ECO:0000313" key="2">
    <source>
        <dbReference type="EMBL" id="KAK4311634.1"/>
    </source>
</evidence>
<comment type="caution">
    <text evidence="2">The sequence shown here is derived from an EMBL/GenBank/DDBJ whole genome shotgun (WGS) entry which is preliminary data.</text>
</comment>
<protein>
    <submittedName>
        <fullName evidence="2">Uncharacterized protein</fullName>
    </submittedName>
</protein>